<feature type="repeat" description="WD" evidence="3">
    <location>
        <begin position="292"/>
        <end position="323"/>
    </location>
</feature>
<dbReference type="SUPFAM" id="SSF50978">
    <property type="entry name" value="WD40 repeat-like"/>
    <property type="match status" value="1"/>
</dbReference>
<gene>
    <name evidence="5" type="ORF">CONCODRAFT_77368</name>
</gene>
<keyword evidence="6" id="KW-1185">Reference proteome</keyword>
<feature type="region of interest" description="Disordered" evidence="4">
    <location>
        <begin position="58"/>
        <end position="131"/>
    </location>
</feature>
<evidence type="ECO:0000313" key="6">
    <source>
        <dbReference type="Proteomes" id="UP000070444"/>
    </source>
</evidence>
<evidence type="ECO:0000256" key="4">
    <source>
        <dbReference type="SAM" id="MobiDB-lite"/>
    </source>
</evidence>
<dbReference type="GO" id="GO:0005634">
    <property type="term" value="C:nucleus"/>
    <property type="evidence" value="ECO:0007669"/>
    <property type="project" value="TreeGrafter"/>
</dbReference>
<feature type="region of interest" description="Disordered" evidence="4">
    <location>
        <begin position="581"/>
        <end position="613"/>
    </location>
</feature>
<evidence type="ECO:0000256" key="1">
    <source>
        <dbReference type="ARBA" id="ARBA00022574"/>
    </source>
</evidence>
<dbReference type="AlphaFoldDB" id="A0A137PEI4"/>
<feature type="repeat" description="WD" evidence="3">
    <location>
        <begin position="242"/>
        <end position="284"/>
    </location>
</feature>
<proteinExistence type="predicted"/>
<feature type="region of interest" description="Disordered" evidence="4">
    <location>
        <begin position="1"/>
        <end position="42"/>
    </location>
</feature>
<evidence type="ECO:0000313" key="5">
    <source>
        <dbReference type="EMBL" id="KXN73409.1"/>
    </source>
</evidence>
<dbReference type="PROSITE" id="PS50294">
    <property type="entry name" value="WD_REPEATS_REGION"/>
    <property type="match status" value="2"/>
</dbReference>
<evidence type="ECO:0000256" key="2">
    <source>
        <dbReference type="ARBA" id="ARBA00022737"/>
    </source>
</evidence>
<dbReference type="InterPro" id="IPR051858">
    <property type="entry name" value="WD_repeat_GAD-1"/>
</dbReference>
<reference evidence="5 6" key="1">
    <citation type="journal article" date="2015" name="Genome Biol. Evol.">
        <title>Phylogenomic analyses indicate that early fungi evolved digesting cell walls of algal ancestors of land plants.</title>
        <authorList>
            <person name="Chang Y."/>
            <person name="Wang S."/>
            <person name="Sekimoto S."/>
            <person name="Aerts A.L."/>
            <person name="Choi C."/>
            <person name="Clum A."/>
            <person name="LaButti K.M."/>
            <person name="Lindquist E.A."/>
            <person name="Yee Ngan C."/>
            <person name="Ohm R.A."/>
            <person name="Salamov A.A."/>
            <person name="Grigoriev I.V."/>
            <person name="Spatafora J.W."/>
            <person name="Berbee M.L."/>
        </authorList>
    </citation>
    <scope>NUCLEOTIDE SEQUENCE [LARGE SCALE GENOMIC DNA]</scope>
    <source>
        <strain evidence="5 6">NRRL 28638</strain>
    </source>
</reference>
<feature type="compositionally biased region" description="Acidic residues" evidence="4">
    <location>
        <begin position="114"/>
        <end position="131"/>
    </location>
</feature>
<dbReference type="InterPro" id="IPR036322">
    <property type="entry name" value="WD40_repeat_dom_sf"/>
</dbReference>
<keyword evidence="1 3" id="KW-0853">WD repeat</keyword>
<feature type="compositionally biased region" description="Polar residues" evidence="4">
    <location>
        <begin position="95"/>
        <end position="109"/>
    </location>
</feature>
<accession>A0A137PEI4</accession>
<dbReference type="PANTHER" id="PTHR16017">
    <property type="entry name" value="GASTRULATION DEFECTIVE PROTEIN 1-RELATED"/>
    <property type="match status" value="1"/>
</dbReference>
<dbReference type="OrthoDB" id="10264376at2759"/>
<feature type="compositionally biased region" description="Basic and acidic residues" evidence="4">
    <location>
        <begin position="597"/>
        <end position="613"/>
    </location>
</feature>
<feature type="compositionally biased region" description="Basic and acidic residues" evidence="4">
    <location>
        <begin position="82"/>
        <end position="94"/>
    </location>
</feature>
<evidence type="ECO:0000256" key="3">
    <source>
        <dbReference type="PROSITE-ProRule" id="PRU00221"/>
    </source>
</evidence>
<dbReference type="SMART" id="SM00320">
    <property type="entry name" value="WD40"/>
    <property type="match status" value="6"/>
</dbReference>
<dbReference type="Gene3D" id="2.130.10.10">
    <property type="entry name" value="YVTN repeat-like/Quinoprotein amine dehydrogenase"/>
    <property type="match status" value="2"/>
</dbReference>
<keyword evidence="2" id="KW-0677">Repeat</keyword>
<protein>
    <submittedName>
        <fullName evidence="5">WD40 repeat-like protein</fullName>
    </submittedName>
</protein>
<feature type="compositionally biased region" description="Basic and acidic residues" evidence="4">
    <location>
        <begin position="13"/>
        <end position="34"/>
    </location>
</feature>
<dbReference type="STRING" id="796925.A0A137PEI4"/>
<dbReference type="Proteomes" id="UP000070444">
    <property type="component" value="Unassembled WGS sequence"/>
</dbReference>
<organism evidence="5 6">
    <name type="scientific">Conidiobolus coronatus (strain ATCC 28846 / CBS 209.66 / NRRL 28638)</name>
    <name type="common">Delacroixia coronata</name>
    <dbReference type="NCBI Taxonomy" id="796925"/>
    <lineage>
        <taxon>Eukaryota</taxon>
        <taxon>Fungi</taxon>
        <taxon>Fungi incertae sedis</taxon>
        <taxon>Zoopagomycota</taxon>
        <taxon>Entomophthoromycotina</taxon>
        <taxon>Entomophthoromycetes</taxon>
        <taxon>Entomophthorales</taxon>
        <taxon>Ancylistaceae</taxon>
        <taxon>Conidiobolus</taxon>
    </lineage>
</organism>
<dbReference type="PANTHER" id="PTHR16017:SF0">
    <property type="entry name" value="WD REPEAT-CONTAINING PROTEIN 70"/>
    <property type="match status" value="1"/>
</dbReference>
<dbReference type="Pfam" id="PF00400">
    <property type="entry name" value="WD40"/>
    <property type="match status" value="2"/>
</dbReference>
<dbReference type="InterPro" id="IPR015943">
    <property type="entry name" value="WD40/YVTN_repeat-like_dom_sf"/>
</dbReference>
<feature type="region of interest" description="Disordered" evidence="4">
    <location>
        <begin position="511"/>
        <end position="536"/>
    </location>
</feature>
<dbReference type="EMBL" id="KQ964437">
    <property type="protein sequence ID" value="KXN73409.1"/>
    <property type="molecule type" value="Genomic_DNA"/>
</dbReference>
<dbReference type="GO" id="GO:0035861">
    <property type="term" value="C:site of double-strand break"/>
    <property type="evidence" value="ECO:0007669"/>
    <property type="project" value="TreeGrafter"/>
</dbReference>
<name>A0A137PEI4_CONC2</name>
<sequence>MDLSDFLPKKFKSSSDSKDKNESSSKNKLTKDNIDLNAFLPTEFGKKKSEKKYYNKKYENNLDTQSANSAKEDISSSSKINSETREEEKIEHSQAQETTFPRNNIASQKPDNSNSDDETDEDDYDPLEDFEPLPITNMAKLASGSKAISAMAIDPSGSRMITGDYAYDLKFYDFNGMDSTLRPFKEIEPSEGNRIKDLKFSLSGGHILLAPGNSQAKILDRDGKEVEQCIKGDMYLRDLKLTMGHIGELTCCQWHPTDHYTYLTASEDGTVRVWEVESPRKQKSIIIIKSGPRAQRSVVTAASFSQDGKYIAAASRDGALALWPSNGPFISPSHKLEKAHEQNTDTSHILFSQMEHNLYTRGGDGTVKLWDIRNFKSPVLRASNLPTNYSETNLIFSPDEKLIVTGSSGLKAGEPGRLNFLDKTSLEIVKSFEVGSSSVIKSFWHPTLNQIATGSGDGSLNLFYDPEHSKKGALLCVNRQPRKIQVDEISYDPYIITPDDDKEIVELPKRVKTKKRSDPVASQRPDLPVNGQGHGGRVGTNYTNFMMKHLMKDNTRFEDPREAILRHAKAAEENPFWVAPAYQQTQPKALFNENEEQEPKKERKTGDNSEKSA</sequence>
<dbReference type="PROSITE" id="PS50082">
    <property type="entry name" value="WD_REPEATS_2"/>
    <property type="match status" value="2"/>
</dbReference>
<dbReference type="OMA" id="KGDQYIT"/>
<dbReference type="InterPro" id="IPR001680">
    <property type="entry name" value="WD40_rpt"/>
</dbReference>
<feature type="compositionally biased region" description="Polar residues" evidence="4">
    <location>
        <begin position="62"/>
        <end position="81"/>
    </location>
</feature>